<reference evidence="1" key="3">
    <citation type="submission" date="2021-08" db="EMBL/GenBank/DDBJ databases">
        <authorList>
            <person name="Tani A."/>
            <person name="Ola A."/>
            <person name="Ogura Y."/>
            <person name="Katsura K."/>
            <person name="Hayashi T."/>
        </authorList>
    </citation>
    <scope>NUCLEOTIDE SEQUENCE</scope>
    <source>
        <strain evidence="1">DSM 22415</strain>
    </source>
</reference>
<gene>
    <name evidence="1" type="ORF">IFDJLNFL_1082</name>
    <name evidence="2" type="ORF">MTDSW087_04958</name>
</gene>
<protein>
    <submittedName>
        <fullName evidence="2">Uncharacterized protein</fullName>
    </submittedName>
</protein>
<reference evidence="2 3" key="1">
    <citation type="submission" date="2019-06" db="EMBL/GenBank/DDBJ databases">
        <authorList>
            <person name="Rodrigo-Torres L."/>
            <person name="Arahal R. D."/>
            <person name="Lucena T."/>
        </authorList>
    </citation>
    <scope>NUCLEOTIDE SEQUENCE [LARGE SCALE GENOMIC DNA]</scope>
    <source>
        <strain evidence="2 3">SW08-7</strain>
    </source>
</reference>
<keyword evidence="4" id="KW-1185">Reference proteome</keyword>
<proteinExistence type="predicted"/>
<evidence type="ECO:0000313" key="3">
    <source>
        <dbReference type="Proteomes" id="UP000401717"/>
    </source>
</evidence>
<dbReference type="AlphaFoldDB" id="A0A564G572"/>
<accession>A0A564G572</accession>
<dbReference type="OrthoDB" id="5688154at2"/>
<sequence>MPDANDPLHDLCRAFIEKHRISCPEATAEDRVYEHAPELVYEIAKIVGFYRYPDEEGDE</sequence>
<dbReference type="EMBL" id="BPQI01000021">
    <property type="protein sequence ID" value="GJD55199.1"/>
    <property type="molecule type" value="Genomic_DNA"/>
</dbReference>
<name>A0A564G572_9HYPH</name>
<dbReference type="Proteomes" id="UP000401717">
    <property type="component" value="Unassembled WGS sequence"/>
</dbReference>
<evidence type="ECO:0000313" key="2">
    <source>
        <dbReference type="EMBL" id="VUF15222.1"/>
    </source>
</evidence>
<evidence type="ECO:0000313" key="1">
    <source>
        <dbReference type="EMBL" id="GJD55199.1"/>
    </source>
</evidence>
<organism evidence="2 3">
    <name type="scientific">Methylobacterium dankookense</name>
    <dbReference type="NCBI Taxonomy" id="560405"/>
    <lineage>
        <taxon>Bacteria</taxon>
        <taxon>Pseudomonadati</taxon>
        <taxon>Pseudomonadota</taxon>
        <taxon>Alphaproteobacteria</taxon>
        <taxon>Hyphomicrobiales</taxon>
        <taxon>Methylobacteriaceae</taxon>
        <taxon>Methylobacterium</taxon>
    </lineage>
</organism>
<evidence type="ECO:0000313" key="4">
    <source>
        <dbReference type="Proteomes" id="UP001055303"/>
    </source>
</evidence>
<dbReference type="Proteomes" id="UP001055303">
    <property type="component" value="Unassembled WGS sequence"/>
</dbReference>
<reference evidence="1" key="2">
    <citation type="journal article" date="2021" name="Front. Microbiol.">
        <title>Comprehensive Comparative Genomics and Phenotyping of Methylobacterium Species.</title>
        <authorList>
            <person name="Alessa O."/>
            <person name="Ogura Y."/>
            <person name="Fujitani Y."/>
            <person name="Takami H."/>
            <person name="Hayashi T."/>
            <person name="Sahin N."/>
            <person name="Tani A."/>
        </authorList>
    </citation>
    <scope>NUCLEOTIDE SEQUENCE</scope>
    <source>
        <strain evidence="1">DSM 22415</strain>
    </source>
</reference>
<dbReference type="EMBL" id="CABFVH010000048">
    <property type="protein sequence ID" value="VUF15222.1"/>
    <property type="molecule type" value="Genomic_DNA"/>
</dbReference>
<dbReference type="RefSeq" id="WP_144767623.1">
    <property type="nucleotide sequence ID" value="NZ_BPQI01000021.1"/>
</dbReference>